<dbReference type="SUPFAM" id="SSF51011">
    <property type="entry name" value="Glycosyl hydrolase domain"/>
    <property type="match status" value="1"/>
</dbReference>
<dbReference type="InterPro" id="IPR000322">
    <property type="entry name" value="Glyco_hydro_31_TIM"/>
</dbReference>
<dbReference type="GO" id="GO:0006491">
    <property type="term" value="P:N-glycan processing"/>
    <property type="evidence" value="ECO:0007669"/>
    <property type="project" value="TreeGrafter"/>
</dbReference>
<reference evidence="5" key="1">
    <citation type="submission" date="2019-08" db="EMBL/GenBank/DDBJ databases">
        <authorList>
            <person name="Kucharzyk K."/>
            <person name="Murdoch R.W."/>
            <person name="Higgins S."/>
            <person name="Loffler F."/>
        </authorList>
    </citation>
    <scope>NUCLEOTIDE SEQUENCE</scope>
</reference>
<dbReference type="AlphaFoldDB" id="A0A644Y8G1"/>
<evidence type="ECO:0000256" key="1">
    <source>
        <dbReference type="ARBA" id="ARBA00007806"/>
    </source>
</evidence>
<organism evidence="5">
    <name type="scientific">bioreactor metagenome</name>
    <dbReference type="NCBI Taxonomy" id="1076179"/>
    <lineage>
        <taxon>unclassified sequences</taxon>
        <taxon>metagenomes</taxon>
        <taxon>ecological metagenomes</taxon>
    </lineage>
</organism>
<dbReference type="SUPFAM" id="SSF51445">
    <property type="entry name" value="(Trans)glycosidases"/>
    <property type="match status" value="1"/>
</dbReference>
<comment type="caution">
    <text evidence="5">The sequence shown here is derived from an EMBL/GenBank/DDBJ whole genome shotgun (WGS) entry which is preliminary data.</text>
</comment>
<evidence type="ECO:0000313" key="5">
    <source>
        <dbReference type="EMBL" id="MPM22863.1"/>
    </source>
</evidence>
<gene>
    <name evidence="5" type="ORF">SDC9_69322</name>
</gene>
<dbReference type="PANTHER" id="PTHR22762:SF89">
    <property type="entry name" value="ALPHA-XYLOSIDASE"/>
    <property type="match status" value="1"/>
</dbReference>
<dbReference type="GO" id="GO:0090599">
    <property type="term" value="F:alpha-glucosidase activity"/>
    <property type="evidence" value="ECO:0007669"/>
    <property type="project" value="TreeGrafter"/>
</dbReference>
<evidence type="ECO:0000259" key="2">
    <source>
        <dbReference type="Pfam" id="PF01055"/>
    </source>
</evidence>
<evidence type="ECO:0000259" key="4">
    <source>
        <dbReference type="Pfam" id="PF21365"/>
    </source>
</evidence>
<comment type="similarity">
    <text evidence="1">Belongs to the glycosyl hydrolase 31 family.</text>
</comment>
<dbReference type="InterPro" id="IPR013780">
    <property type="entry name" value="Glyco_hydro_b"/>
</dbReference>
<dbReference type="InterPro" id="IPR048395">
    <property type="entry name" value="Glyco_hydro_31_C"/>
</dbReference>
<dbReference type="GO" id="GO:0005975">
    <property type="term" value="P:carbohydrate metabolic process"/>
    <property type="evidence" value="ECO:0007669"/>
    <property type="project" value="InterPro"/>
</dbReference>
<feature type="domain" description="DUF5110" evidence="3">
    <location>
        <begin position="617"/>
        <end position="685"/>
    </location>
</feature>
<accession>A0A644Y8G1</accession>
<dbReference type="EMBL" id="VSSQ01003901">
    <property type="protein sequence ID" value="MPM22863.1"/>
    <property type="molecule type" value="Genomic_DNA"/>
</dbReference>
<dbReference type="InterPro" id="IPR017853">
    <property type="entry name" value="GH"/>
</dbReference>
<dbReference type="Pfam" id="PF17137">
    <property type="entry name" value="DUF5110"/>
    <property type="match status" value="1"/>
</dbReference>
<feature type="domain" description="Glycoside hydrolase family 31 TIM barrel" evidence="2">
    <location>
        <begin position="197"/>
        <end position="499"/>
    </location>
</feature>
<dbReference type="InterPro" id="IPR033403">
    <property type="entry name" value="DUF5110"/>
</dbReference>
<dbReference type="Pfam" id="PF21365">
    <property type="entry name" value="Glyco_hydro_31_3rd"/>
    <property type="match status" value="1"/>
</dbReference>
<protein>
    <submittedName>
        <fullName evidence="5">Uncharacterized protein</fullName>
    </submittedName>
</protein>
<dbReference type="Gene3D" id="3.20.20.80">
    <property type="entry name" value="Glycosidases"/>
    <property type="match status" value="1"/>
</dbReference>
<dbReference type="Gene3D" id="2.60.40.1180">
    <property type="entry name" value="Golgi alpha-mannosidase II"/>
    <property type="match status" value="2"/>
</dbReference>
<evidence type="ECO:0000259" key="3">
    <source>
        <dbReference type="Pfam" id="PF17137"/>
    </source>
</evidence>
<sequence>MISPTPNYTDLSTGIANPKATFLFPFCRISILTTRTIRVEVSPQGQFCDTPSQQILFRNQPLPDLNVVQNGNALTISSPYFELRYTNTQHSPSWWNFKITSKETGATYRYGAANRGNFPGTTRTLDRTNGQVKLSQSFLSRSGWTVIDDTKSLLFTSKGWLEPRPKQEGYKDLYLLVCGHNYKEALAHYQQVAGNVPLIPRYMLGNWWSRYWEYSDAEIRTLVGRFQKEEIPLSVFIIDMDWHITKTGNQCSGWTGFSWNRELFPNPPDLLDWLHQNNLSVALNLHPAEGVHPHEDQYPTITEHMGIDPASQAPVKFDITDPRFAKEYFETLLHPMENEGVDFWWIDWQQGHLSGIPSLDPLWWLNHLHYQDLGSDKAKRPAIFSRWGGPGSHRYPIGFSGDTIISWASLALQPFFTSTAANVAYGWWSHDIGGHMIGRENAELYTRWVQYGLLSPILRLHSTKDKKLHHLPWGFDEPTLQAARQAMQLRNALVPYLYAMAHRYETTGLPLCLPLYFEWPQDATAYKVPNQYLFGDQLLAAPVTRPAKPGAEGAAHKVWFPAGEWVDFFNGEHFVGPVWHNFIVPVDRIPLYAKAGAIIPLRSPLSREDGSNPAEFDLIVFPGAEGRFELYEDDNTSQKYHNGAFCTTMFEQKWDGTNMQLTVHASQGDLSLLPETRSYRLHLRGMHENIISASINGETIQVPSKVDGEIVFQAVTVRSGEEVVINIQGLA</sequence>
<dbReference type="PANTHER" id="PTHR22762">
    <property type="entry name" value="ALPHA-GLUCOSIDASE"/>
    <property type="match status" value="1"/>
</dbReference>
<proteinExistence type="inferred from homology"/>
<feature type="domain" description="Glycosyl hydrolase family 31 C-terminal" evidence="4">
    <location>
        <begin position="508"/>
        <end position="599"/>
    </location>
</feature>
<dbReference type="Pfam" id="PF01055">
    <property type="entry name" value="Glyco_hydro_31_2nd"/>
    <property type="match status" value="1"/>
</dbReference>
<name>A0A644Y8G1_9ZZZZ</name>
<dbReference type="CDD" id="cd06595">
    <property type="entry name" value="GH31_u1"/>
    <property type="match status" value="1"/>
</dbReference>